<feature type="transmembrane region" description="Helical" evidence="6">
    <location>
        <begin position="148"/>
        <end position="168"/>
    </location>
</feature>
<evidence type="ECO:0000313" key="9">
    <source>
        <dbReference type="Proteomes" id="UP000465360"/>
    </source>
</evidence>
<evidence type="ECO:0000256" key="2">
    <source>
        <dbReference type="ARBA" id="ARBA00022692"/>
    </source>
</evidence>
<comment type="caution">
    <text evidence="8">The sequence shown here is derived from an EMBL/GenBank/DDBJ whole genome shotgun (WGS) entry which is preliminary data.</text>
</comment>
<dbReference type="GO" id="GO:0140359">
    <property type="term" value="F:ABC-type transporter activity"/>
    <property type="evidence" value="ECO:0007669"/>
    <property type="project" value="InterPro"/>
</dbReference>
<keyword evidence="6" id="KW-1003">Cell membrane</keyword>
<dbReference type="PROSITE" id="PS51012">
    <property type="entry name" value="ABC_TM2"/>
    <property type="match status" value="1"/>
</dbReference>
<dbReference type="GO" id="GO:0043215">
    <property type="term" value="P:daunorubicin transport"/>
    <property type="evidence" value="ECO:0007669"/>
    <property type="project" value="InterPro"/>
</dbReference>
<feature type="domain" description="ABC transmembrane type-2" evidence="7">
    <location>
        <begin position="36"/>
        <end position="263"/>
    </location>
</feature>
<dbReference type="NCBIfam" id="TIGR01248">
    <property type="entry name" value="drrC"/>
    <property type="match status" value="1"/>
</dbReference>
<evidence type="ECO:0000256" key="1">
    <source>
        <dbReference type="ARBA" id="ARBA00004141"/>
    </source>
</evidence>
<dbReference type="Pfam" id="PF01061">
    <property type="entry name" value="ABC2_membrane"/>
    <property type="match status" value="1"/>
</dbReference>
<name>A0A7I9YLY2_MYCBU</name>
<evidence type="ECO:0000256" key="3">
    <source>
        <dbReference type="ARBA" id="ARBA00022989"/>
    </source>
</evidence>
<dbReference type="InterPro" id="IPR004377">
    <property type="entry name" value="ABC_transpt_DrrB/DrrC"/>
</dbReference>
<proteinExistence type="inferred from homology"/>
<gene>
    <name evidence="8" type="ORF">MBOU_16910</name>
</gene>
<comment type="subcellular location">
    <subcellularLocation>
        <location evidence="6">Cell membrane</location>
        <topology evidence="6">Multi-pass membrane protein</topology>
    </subcellularLocation>
    <subcellularLocation>
        <location evidence="1">Membrane</location>
        <topology evidence="1">Multi-pass membrane protein</topology>
    </subcellularLocation>
</comment>
<evidence type="ECO:0000313" key="8">
    <source>
        <dbReference type="EMBL" id="GFG89649.1"/>
    </source>
</evidence>
<keyword evidence="2 6" id="KW-0812">Transmembrane</keyword>
<dbReference type="InterPro" id="IPR052902">
    <property type="entry name" value="ABC-2_transporter"/>
</dbReference>
<dbReference type="InterPro" id="IPR005943">
    <property type="entry name" value="Daunbcin-R_C"/>
</dbReference>
<dbReference type="GO" id="GO:0046677">
    <property type="term" value="P:response to antibiotic"/>
    <property type="evidence" value="ECO:0007669"/>
    <property type="project" value="UniProtKB-KW"/>
</dbReference>
<reference evidence="8 9" key="1">
    <citation type="journal article" date="2019" name="Emerg. Microbes Infect.">
        <title>Comprehensive subspecies identification of 175 nontuberculous mycobacteria species based on 7547 genomic profiles.</title>
        <authorList>
            <person name="Matsumoto Y."/>
            <person name="Kinjo T."/>
            <person name="Motooka D."/>
            <person name="Nabeya D."/>
            <person name="Jung N."/>
            <person name="Uechi K."/>
            <person name="Horii T."/>
            <person name="Iida T."/>
            <person name="Fujita J."/>
            <person name="Nakamura S."/>
        </authorList>
    </citation>
    <scope>NUCLEOTIDE SEQUENCE [LARGE SCALE GENOMIC DNA]</scope>
    <source>
        <strain evidence="8 9">JCM 30725</strain>
    </source>
</reference>
<evidence type="ECO:0000256" key="4">
    <source>
        <dbReference type="ARBA" id="ARBA00023136"/>
    </source>
</evidence>
<dbReference type="Proteomes" id="UP000465360">
    <property type="component" value="Unassembled WGS sequence"/>
</dbReference>
<keyword evidence="3 6" id="KW-1133">Transmembrane helix</keyword>
<keyword evidence="9" id="KW-1185">Reference proteome</keyword>
<evidence type="ECO:0000259" key="7">
    <source>
        <dbReference type="PROSITE" id="PS51012"/>
    </source>
</evidence>
<keyword evidence="5" id="KW-0046">Antibiotic resistance</keyword>
<feature type="transmembrane region" description="Helical" evidence="6">
    <location>
        <begin position="68"/>
        <end position="90"/>
    </location>
</feature>
<keyword evidence="4 6" id="KW-0472">Membrane</keyword>
<dbReference type="InterPro" id="IPR000412">
    <property type="entry name" value="ABC_2_transport"/>
</dbReference>
<organism evidence="8 9">
    <name type="scientific">Mycobacterium bourgelatii</name>
    <dbReference type="NCBI Taxonomy" id="1273442"/>
    <lineage>
        <taxon>Bacteria</taxon>
        <taxon>Bacillati</taxon>
        <taxon>Actinomycetota</taxon>
        <taxon>Actinomycetes</taxon>
        <taxon>Mycobacteriales</taxon>
        <taxon>Mycobacteriaceae</taxon>
        <taxon>Mycobacterium</taxon>
    </lineage>
</organism>
<feature type="transmembrane region" description="Helical" evidence="6">
    <location>
        <begin position="35"/>
        <end position="56"/>
    </location>
</feature>
<dbReference type="PANTHER" id="PTHR43027:SF1">
    <property type="entry name" value="DOXORUBICIN RESISTANCE ABC TRANSPORTER PERMEASE PROTEIN DRRC-RELATED"/>
    <property type="match status" value="1"/>
</dbReference>
<feature type="transmembrane region" description="Helical" evidence="6">
    <location>
        <begin position="123"/>
        <end position="142"/>
    </location>
</feature>
<feature type="transmembrane region" description="Helical" evidence="6">
    <location>
        <begin position="234"/>
        <end position="260"/>
    </location>
</feature>
<protein>
    <recommendedName>
        <fullName evidence="6">Transport permease protein</fullName>
    </recommendedName>
</protein>
<dbReference type="PIRSF" id="PIRSF006648">
    <property type="entry name" value="DrrB"/>
    <property type="match status" value="1"/>
</dbReference>
<accession>A0A7I9YLY2</accession>
<dbReference type="EMBL" id="BLKZ01000001">
    <property type="protein sequence ID" value="GFG89649.1"/>
    <property type="molecule type" value="Genomic_DNA"/>
</dbReference>
<evidence type="ECO:0000256" key="5">
    <source>
        <dbReference type="ARBA" id="ARBA00023251"/>
    </source>
</evidence>
<dbReference type="InterPro" id="IPR047817">
    <property type="entry name" value="ABC2_TM_bact-type"/>
</dbReference>
<dbReference type="NCBIfam" id="TIGR00025">
    <property type="entry name" value="Mtu_efflux"/>
    <property type="match status" value="1"/>
</dbReference>
<dbReference type="GO" id="GO:0043190">
    <property type="term" value="C:ATP-binding cassette (ABC) transporter complex"/>
    <property type="evidence" value="ECO:0007669"/>
    <property type="project" value="InterPro"/>
</dbReference>
<dbReference type="GO" id="GO:1900753">
    <property type="term" value="P:doxorubicin transport"/>
    <property type="evidence" value="ECO:0007669"/>
    <property type="project" value="InterPro"/>
</dbReference>
<evidence type="ECO:0000256" key="6">
    <source>
        <dbReference type="RuleBase" id="RU361157"/>
    </source>
</evidence>
<dbReference type="RefSeq" id="WP_163710220.1">
    <property type="nucleotide sequence ID" value="NZ_BLKZ01000001.1"/>
</dbReference>
<dbReference type="AlphaFoldDB" id="A0A7I9YLY2"/>
<sequence>MTAGTVQYSESSLRRLIPQTLVQTRRILTRWGRDVVTVMEALILPVAFMLVLYIVLGKLIYAMTHDSALYSIVPLLALGGAVSGSAFVAIDLMREQASGLLARLWVMPVHRASGPLSRILAEAVRILVTTGVMLGVGVLLGFRFRGGALATLMWLGVPVMFGMAFAALTTMVALFASKTLVVEAVELWQLLLIFFSTGLLPLDQYPPWIQPVVAHQPVSYAITAMRGLSAGGPVLAPMIATVLWSVGIAAACAVPIAIGYKRASTH</sequence>
<comment type="similarity">
    <text evidence="6">Belongs to the ABC-2 integral membrane protein family.</text>
</comment>
<keyword evidence="6" id="KW-0813">Transport</keyword>
<dbReference type="PANTHER" id="PTHR43027">
    <property type="entry name" value="DOXORUBICIN RESISTANCE ABC TRANSPORTER PERMEASE PROTEIN DRRC-RELATED"/>
    <property type="match status" value="1"/>
</dbReference>
<feature type="transmembrane region" description="Helical" evidence="6">
    <location>
        <begin position="180"/>
        <end position="202"/>
    </location>
</feature>
<dbReference type="InterPro" id="IPR013525">
    <property type="entry name" value="ABC2_TM"/>
</dbReference>